<protein>
    <submittedName>
        <fullName evidence="1">Uncharacterized protein</fullName>
    </submittedName>
</protein>
<accession>A0A1X1YYC7</accession>
<keyword evidence="2" id="KW-1185">Reference proteome</keyword>
<dbReference type="AlphaFoldDB" id="A0A1X1YYC7"/>
<reference evidence="1 2" key="1">
    <citation type="submission" date="2016-01" db="EMBL/GenBank/DDBJ databases">
        <title>The new phylogeny of the genus Mycobacterium.</title>
        <authorList>
            <person name="Tarcisio F."/>
            <person name="Conor M."/>
            <person name="Antonella G."/>
            <person name="Elisabetta G."/>
            <person name="Giulia F.S."/>
            <person name="Sara T."/>
            <person name="Anna F."/>
            <person name="Clotilde B."/>
            <person name="Roberto B."/>
            <person name="Veronica D.S."/>
            <person name="Fabio R."/>
            <person name="Monica P."/>
            <person name="Olivier J."/>
            <person name="Enrico T."/>
            <person name="Nicola S."/>
        </authorList>
    </citation>
    <scope>NUCLEOTIDE SEQUENCE [LARGE SCALE GENOMIC DNA]</scope>
    <source>
        <strain evidence="1 2">DSM 44803</strain>
    </source>
</reference>
<gene>
    <name evidence="1" type="ORF">AWC17_15270</name>
</gene>
<name>A0A1X1YYC7_9MYCO</name>
<comment type="caution">
    <text evidence="1">The sequence shown here is derived from an EMBL/GenBank/DDBJ whole genome shotgun (WGS) entry which is preliminary data.</text>
</comment>
<dbReference type="EMBL" id="LQPH01000164">
    <property type="protein sequence ID" value="ORW16098.1"/>
    <property type="molecule type" value="Genomic_DNA"/>
</dbReference>
<evidence type="ECO:0000313" key="1">
    <source>
        <dbReference type="EMBL" id="ORW16098.1"/>
    </source>
</evidence>
<sequence>MHVLFHQEVEMSTEPTAREALDEARDDITFARKAALSGDDSRRAQYAMAAIDSAATTLLDPAATPPEVVAARFFLYEGLALDGRAGACGADSIHTEDEASALDADAQAWLQNYLSTQRDLPAVALYDNSIGL</sequence>
<evidence type="ECO:0000313" key="2">
    <source>
        <dbReference type="Proteomes" id="UP000193781"/>
    </source>
</evidence>
<proteinExistence type="predicted"/>
<dbReference type="Proteomes" id="UP000193781">
    <property type="component" value="Unassembled WGS sequence"/>
</dbReference>
<organism evidence="1 2">
    <name type="scientific">Mycobacterium nebraskense</name>
    <dbReference type="NCBI Taxonomy" id="244292"/>
    <lineage>
        <taxon>Bacteria</taxon>
        <taxon>Bacillati</taxon>
        <taxon>Actinomycetota</taxon>
        <taxon>Actinomycetes</taxon>
        <taxon>Mycobacteriales</taxon>
        <taxon>Mycobacteriaceae</taxon>
        <taxon>Mycobacterium</taxon>
    </lineage>
</organism>